<feature type="compositionally biased region" description="Basic and acidic residues" evidence="1">
    <location>
        <begin position="136"/>
        <end position="145"/>
    </location>
</feature>
<organism evidence="2 3">
    <name type="scientific">Quercus suber</name>
    <name type="common">Cork oak</name>
    <dbReference type="NCBI Taxonomy" id="58331"/>
    <lineage>
        <taxon>Eukaryota</taxon>
        <taxon>Viridiplantae</taxon>
        <taxon>Streptophyta</taxon>
        <taxon>Embryophyta</taxon>
        <taxon>Tracheophyta</taxon>
        <taxon>Spermatophyta</taxon>
        <taxon>Magnoliopsida</taxon>
        <taxon>eudicotyledons</taxon>
        <taxon>Gunneridae</taxon>
        <taxon>Pentapetalae</taxon>
        <taxon>rosids</taxon>
        <taxon>fabids</taxon>
        <taxon>Fagales</taxon>
        <taxon>Fagaceae</taxon>
        <taxon>Quercus</taxon>
    </lineage>
</organism>
<name>A0AAW0LUJ6_QUESU</name>
<dbReference type="PANTHER" id="PTHR34952:SF2">
    <property type="entry name" value="OS05G0113500 PROTEIN"/>
    <property type="match status" value="1"/>
</dbReference>
<dbReference type="EMBL" id="PKMF04000058">
    <property type="protein sequence ID" value="KAK7854158.1"/>
    <property type="molecule type" value="Genomic_DNA"/>
</dbReference>
<evidence type="ECO:0000256" key="1">
    <source>
        <dbReference type="SAM" id="MobiDB-lite"/>
    </source>
</evidence>
<dbReference type="AlphaFoldDB" id="A0AAW0LUJ6"/>
<sequence length="279" mass="31168">MPSVPVELFILPLVPSLTCFHGGSSFHRLKRLEKGDRRDIFPKLILAMDSQSSDVNALGDALHESLNIQHVQVSEPASDGHEGEEDIHEWEATCPKKHLIKSETFPYPKLRLPPNSSSDEEDEEDEEPETISQGLHSEESNDHAYSRSISLPTPLKLVSAMKGSRRTEGIPPKKLPVKWAPDVYDPRPSLMSHSVKNKSSQKYKNSKKNDKKNEKRNGKKGQKNSSHGISGKDKKQSRKAAKGSNEFEVFEVGSSNSHCGNSFLRKAHTEMHYPVAEAL</sequence>
<feature type="compositionally biased region" description="Acidic residues" evidence="1">
    <location>
        <begin position="118"/>
        <end position="129"/>
    </location>
</feature>
<feature type="compositionally biased region" description="Basic residues" evidence="1">
    <location>
        <begin position="195"/>
        <end position="206"/>
    </location>
</feature>
<protein>
    <submittedName>
        <fullName evidence="2">Uncharacterized protein</fullName>
    </submittedName>
</protein>
<comment type="caution">
    <text evidence="2">The sequence shown here is derived from an EMBL/GenBank/DDBJ whole genome shotgun (WGS) entry which is preliminary data.</text>
</comment>
<reference evidence="2 3" key="1">
    <citation type="journal article" date="2018" name="Sci. Data">
        <title>The draft genome sequence of cork oak.</title>
        <authorList>
            <person name="Ramos A.M."/>
            <person name="Usie A."/>
            <person name="Barbosa P."/>
            <person name="Barros P.M."/>
            <person name="Capote T."/>
            <person name="Chaves I."/>
            <person name="Simoes F."/>
            <person name="Abreu I."/>
            <person name="Carrasquinho I."/>
            <person name="Faro C."/>
            <person name="Guimaraes J.B."/>
            <person name="Mendonca D."/>
            <person name="Nobrega F."/>
            <person name="Rodrigues L."/>
            <person name="Saibo N.J.M."/>
            <person name="Varela M.C."/>
            <person name="Egas C."/>
            <person name="Matos J."/>
            <person name="Miguel C.M."/>
            <person name="Oliveira M.M."/>
            <person name="Ricardo C.P."/>
            <person name="Goncalves S."/>
        </authorList>
    </citation>
    <scope>NUCLEOTIDE SEQUENCE [LARGE SCALE GENOMIC DNA]</scope>
    <source>
        <strain evidence="3">cv. HL8</strain>
    </source>
</reference>
<feature type="region of interest" description="Disordered" evidence="1">
    <location>
        <begin position="105"/>
        <end position="244"/>
    </location>
</feature>
<feature type="compositionally biased region" description="Basic and acidic residues" evidence="1">
    <location>
        <begin position="207"/>
        <end position="216"/>
    </location>
</feature>
<dbReference type="PANTHER" id="PTHR34952">
    <property type="entry name" value="OS05G0113500 PROTEIN"/>
    <property type="match status" value="1"/>
</dbReference>
<keyword evidence="3" id="KW-1185">Reference proteome</keyword>
<accession>A0AAW0LUJ6</accession>
<dbReference type="Proteomes" id="UP000237347">
    <property type="component" value="Unassembled WGS sequence"/>
</dbReference>
<proteinExistence type="predicted"/>
<gene>
    <name evidence="2" type="ORF">CFP56_033371</name>
</gene>
<evidence type="ECO:0000313" key="2">
    <source>
        <dbReference type="EMBL" id="KAK7854158.1"/>
    </source>
</evidence>
<evidence type="ECO:0000313" key="3">
    <source>
        <dbReference type="Proteomes" id="UP000237347"/>
    </source>
</evidence>